<dbReference type="GO" id="GO:0005783">
    <property type="term" value="C:endoplasmic reticulum"/>
    <property type="evidence" value="ECO:0007669"/>
    <property type="project" value="UniProtKB-SubCell"/>
</dbReference>
<dbReference type="Proteomes" id="UP001164286">
    <property type="component" value="Unassembled WGS sequence"/>
</dbReference>
<protein>
    <recommendedName>
        <fullName evidence="8">GDP-fucose protein O-fucosyltransferase 2</fullName>
    </recommendedName>
</protein>
<gene>
    <name evidence="10" type="ORF">MKK02DRAFT_45846</name>
</gene>
<dbReference type="RefSeq" id="XP_052946913.1">
    <property type="nucleotide sequence ID" value="XM_053093639.1"/>
</dbReference>
<dbReference type="GO" id="GO:0046922">
    <property type="term" value="F:peptide-O-fucosyltransferase activity"/>
    <property type="evidence" value="ECO:0007669"/>
    <property type="project" value="InterPro"/>
</dbReference>
<dbReference type="InterPro" id="IPR045130">
    <property type="entry name" value="OFUT2-like"/>
</dbReference>
<proteinExistence type="inferred from homology"/>
<keyword evidence="11" id="KW-1185">Reference proteome</keyword>
<evidence type="ECO:0000256" key="4">
    <source>
        <dbReference type="ARBA" id="ARBA00022824"/>
    </source>
</evidence>
<dbReference type="PANTHER" id="PTHR13398:SF0">
    <property type="entry name" value="GDP-FUCOSE PROTEIN O-FUCOSYLTRANSFERASE 2"/>
    <property type="match status" value="1"/>
</dbReference>
<keyword evidence="5" id="KW-0294">Fucose metabolism</keyword>
<sequence length="502" mass="56895">MRGYEPVASSSGEKSTPSFSQRRRKPLLILLLGSIPALALLAWLGQDRLPSWSGEVIDGGGDGWDYVDQVERERGLRRLSWGALERQGARSSIRKNLRGDKGYLFSMYGAGWNNQVIQMMNLIYLAHLTDRVPIIPSFRWNMHPASPDAAVSEIFDLSQLSSSLNDMAIIEMHEVKGTTTEPERLKTVVYDGEKEQYKKDGSLRSVGDLIYAEMMEDDEVGCWSMHASKGEEVHESGRDLYLIKTPFTPLPRSVFNWDEDPGRPSFPRVADLLRARHEQKPEGSIAILRNYSMPDPSVWPDPHLACIDSTFGFGEQIDRYDVGGEYRSGTGAWAAVGNRMRFSRGVERIGEMYLREIFGGDTPPYIAVHIRRGDFGDAFLALSQRQYAHAAWLVKESLRIKHGVEIKHVLATSDETDLQWLSVLEDYGFTFVNHTQLNTVERFGPWFPTILDSYLLSSGKGFLGVIYSTMSILAYRRTIDWNQGVARMIELDHQVEADWTWS</sequence>
<keyword evidence="9" id="KW-0472">Membrane</keyword>
<dbReference type="PANTHER" id="PTHR13398">
    <property type="entry name" value="GDP-FUCOSE PROTEIN O-FUCOSYLTRANSFERASE 2"/>
    <property type="match status" value="1"/>
</dbReference>
<dbReference type="CDD" id="cd11296">
    <property type="entry name" value="O-FucT_like"/>
    <property type="match status" value="1"/>
</dbReference>
<comment type="similarity">
    <text evidence="7">Belongs to the glycosyltransferase 68 family.</text>
</comment>
<evidence type="ECO:0000256" key="7">
    <source>
        <dbReference type="ARBA" id="ARBA00025803"/>
    </source>
</evidence>
<keyword evidence="9" id="KW-0812">Transmembrane</keyword>
<accession>A0AA38HDX0</accession>
<name>A0AA38HDX0_9TREE</name>
<comment type="subcellular location">
    <subcellularLocation>
        <location evidence="1">Endoplasmic reticulum</location>
    </subcellularLocation>
</comment>
<dbReference type="AlphaFoldDB" id="A0AA38HDX0"/>
<keyword evidence="6" id="KW-0119">Carbohydrate metabolism</keyword>
<dbReference type="Pfam" id="PF10250">
    <property type="entry name" value="O-FucT"/>
    <property type="match status" value="1"/>
</dbReference>
<dbReference type="GO" id="GO:0006004">
    <property type="term" value="P:fucose metabolic process"/>
    <property type="evidence" value="ECO:0007669"/>
    <property type="project" value="UniProtKB-KW"/>
</dbReference>
<comment type="pathway">
    <text evidence="2">Protein modification; protein glycosylation.</text>
</comment>
<dbReference type="EMBL" id="JAKWFO010000005">
    <property type="protein sequence ID" value="KAI9637136.1"/>
    <property type="molecule type" value="Genomic_DNA"/>
</dbReference>
<evidence type="ECO:0000256" key="5">
    <source>
        <dbReference type="ARBA" id="ARBA00023253"/>
    </source>
</evidence>
<evidence type="ECO:0000313" key="11">
    <source>
        <dbReference type="Proteomes" id="UP001164286"/>
    </source>
</evidence>
<organism evidence="10 11">
    <name type="scientific">Dioszegia hungarica</name>
    <dbReference type="NCBI Taxonomy" id="4972"/>
    <lineage>
        <taxon>Eukaryota</taxon>
        <taxon>Fungi</taxon>
        <taxon>Dikarya</taxon>
        <taxon>Basidiomycota</taxon>
        <taxon>Agaricomycotina</taxon>
        <taxon>Tremellomycetes</taxon>
        <taxon>Tremellales</taxon>
        <taxon>Bulleribasidiaceae</taxon>
        <taxon>Dioszegia</taxon>
    </lineage>
</organism>
<evidence type="ECO:0000256" key="6">
    <source>
        <dbReference type="ARBA" id="ARBA00023277"/>
    </source>
</evidence>
<dbReference type="GeneID" id="77732844"/>
<dbReference type="Gene3D" id="3.40.50.11350">
    <property type="match status" value="1"/>
</dbReference>
<evidence type="ECO:0000256" key="8">
    <source>
        <dbReference type="ARBA" id="ARBA00026232"/>
    </source>
</evidence>
<keyword evidence="9" id="KW-1133">Transmembrane helix</keyword>
<keyword evidence="4" id="KW-0256">Endoplasmic reticulum</keyword>
<evidence type="ECO:0000313" key="10">
    <source>
        <dbReference type="EMBL" id="KAI9637136.1"/>
    </source>
</evidence>
<dbReference type="InterPro" id="IPR019378">
    <property type="entry name" value="GDP-Fuc_O-FucTrfase"/>
</dbReference>
<evidence type="ECO:0000256" key="1">
    <source>
        <dbReference type="ARBA" id="ARBA00004240"/>
    </source>
</evidence>
<keyword evidence="3" id="KW-0808">Transferase</keyword>
<evidence type="ECO:0000256" key="2">
    <source>
        <dbReference type="ARBA" id="ARBA00004922"/>
    </source>
</evidence>
<evidence type="ECO:0000256" key="3">
    <source>
        <dbReference type="ARBA" id="ARBA00022679"/>
    </source>
</evidence>
<feature type="transmembrane region" description="Helical" evidence="9">
    <location>
        <begin position="27"/>
        <end position="45"/>
    </location>
</feature>
<reference evidence="10" key="1">
    <citation type="journal article" date="2022" name="G3 (Bethesda)">
        <title>High quality genome of the basidiomycete yeast Dioszegia hungarica PDD-24b-2 isolated from cloud water.</title>
        <authorList>
            <person name="Jarrige D."/>
            <person name="Haridas S."/>
            <person name="Bleykasten-Grosshans C."/>
            <person name="Joly M."/>
            <person name="Nadalig T."/>
            <person name="Sancelme M."/>
            <person name="Vuilleumier S."/>
            <person name="Grigoriev I.V."/>
            <person name="Amato P."/>
            <person name="Bringel F."/>
        </authorList>
    </citation>
    <scope>NUCLEOTIDE SEQUENCE</scope>
    <source>
        <strain evidence="10">PDD-24b-2</strain>
    </source>
</reference>
<evidence type="ECO:0000256" key="9">
    <source>
        <dbReference type="SAM" id="Phobius"/>
    </source>
</evidence>
<comment type="caution">
    <text evidence="10">The sequence shown here is derived from an EMBL/GenBank/DDBJ whole genome shotgun (WGS) entry which is preliminary data.</text>
</comment>